<dbReference type="Pfam" id="PF00566">
    <property type="entry name" value="RabGAP-TBC"/>
    <property type="match status" value="1"/>
</dbReference>
<feature type="domain" description="Rab-GAP TBC" evidence="2">
    <location>
        <begin position="292"/>
        <end position="502"/>
    </location>
</feature>
<dbReference type="Gene3D" id="1.10.8.270">
    <property type="entry name" value="putative rabgap domain of human tbc1 domain family member 14 like domains"/>
    <property type="match status" value="1"/>
</dbReference>
<evidence type="ECO:0000313" key="4">
    <source>
        <dbReference type="Proteomes" id="UP001359485"/>
    </source>
</evidence>
<gene>
    <name evidence="3" type="ORF">RUM44_011881</name>
</gene>
<dbReference type="PANTHER" id="PTHR22957:SF645">
    <property type="entry name" value="LD27216P"/>
    <property type="match status" value="1"/>
</dbReference>
<dbReference type="EMBL" id="JAWJWF010000001">
    <property type="protein sequence ID" value="KAK6640195.1"/>
    <property type="molecule type" value="Genomic_DNA"/>
</dbReference>
<dbReference type="PANTHER" id="PTHR22957">
    <property type="entry name" value="TBC1 DOMAIN FAMILY MEMBER GTPASE-ACTIVATING PROTEIN"/>
    <property type="match status" value="1"/>
</dbReference>
<protein>
    <recommendedName>
        <fullName evidence="2">Rab-GAP TBC domain-containing protein</fullName>
    </recommendedName>
</protein>
<dbReference type="InterPro" id="IPR035969">
    <property type="entry name" value="Rab-GAP_TBC_sf"/>
</dbReference>
<evidence type="ECO:0000259" key="2">
    <source>
        <dbReference type="PROSITE" id="PS50086"/>
    </source>
</evidence>
<accession>A0ABR1BBX2</accession>
<dbReference type="Proteomes" id="UP001359485">
    <property type="component" value="Unassembled WGS sequence"/>
</dbReference>
<evidence type="ECO:0000313" key="3">
    <source>
        <dbReference type="EMBL" id="KAK6640195.1"/>
    </source>
</evidence>
<sequence>MDDRLENGIEIYMQDGVVVRANSMDNVRNTDLLTSGCLSVVDYKSELGYSIEWCQNDISIQTDYNDWAIVDEIKPEIGSTHEKTKNPKNVIRIPLQKLKLFKVNLHSKQLTFCLDNSKEVVFHFHHGDINKFLKVITNVLPTLTKISQKDVDLYIAQGVKEVQALEKSFNELDIFSDDKTKSDAIWSFIKKMHDRPYETTMTVFCKVTDIFSYKPFEDDVRHEISDSYNKSKIDNESALKEYEFVQTPLPPRTIPNRTSPLSHDIWISFLDENGRISEEQLVKEIIFHGGVSPESDLRSEVWKFLLGYYPWNSTFNEREVIKTKKREEYFTMKSQWKAMTQNQENNFIAYKERKSLIEKDVCRTDRNLPFFAGDNNKNLEKLQNILMTYVMYNFDLGYVQGMSDLLSPLLVQLNDEVDAFWCFVGFMNKVYRNFDLDQAGMKEQLSQLYHLLNFLEPQLATYLEHQESDSMAFCFRWLLIWFKREFSFEEISTLWEVLWSEALCKNFHLLICTAILDAEKKNIMSNKYGLTEILKHINELANHMDLNLILRKSEGIYYQLFNAAKIPGIIADIIGVTPKSEAEQDRIDSNKAQHSCDNCAQQSGTQPESNLVNMDVNELAFDTSMNFHYL</sequence>
<comment type="caution">
    <text evidence="3">The sequence shown here is derived from an EMBL/GenBank/DDBJ whole genome shotgun (WGS) entry which is preliminary data.</text>
</comment>
<organism evidence="3 4">
    <name type="scientific">Polyplax serrata</name>
    <name type="common">Common mouse louse</name>
    <dbReference type="NCBI Taxonomy" id="468196"/>
    <lineage>
        <taxon>Eukaryota</taxon>
        <taxon>Metazoa</taxon>
        <taxon>Ecdysozoa</taxon>
        <taxon>Arthropoda</taxon>
        <taxon>Hexapoda</taxon>
        <taxon>Insecta</taxon>
        <taxon>Pterygota</taxon>
        <taxon>Neoptera</taxon>
        <taxon>Paraneoptera</taxon>
        <taxon>Psocodea</taxon>
        <taxon>Troctomorpha</taxon>
        <taxon>Phthiraptera</taxon>
        <taxon>Anoplura</taxon>
        <taxon>Polyplacidae</taxon>
        <taxon>Polyplax</taxon>
    </lineage>
</organism>
<dbReference type="Gene3D" id="1.10.472.80">
    <property type="entry name" value="Ypt/Rab-GAP domain of gyp1p, domain 3"/>
    <property type="match status" value="1"/>
</dbReference>
<dbReference type="PROSITE" id="PS50086">
    <property type="entry name" value="TBC_RABGAP"/>
    <property type="match status" value="1"/>
</dbReference>
<dbReference type="SUPFAM" id="SSF47923">
    <property type="entry name" value="Ypt/Rab-GAP domain of gyp1p"/>
    <property type="match status" value="2"/>
</dbReference>
<keyword evidence="4" id="KW-1185">Reference proteome</keyword>
<dbReference type="SMART" id="SM00164">
    <property type="entry name" value="TBC"/>
    <property type="match status" value="1"/>
</dbReference>
<reference evidence="3 4" key="1">
    <citation type="submission" date="2023-09" db="EMBL/GenBank/DDBJ databases">
        <title>Genomes of two closely related lineages of the louse Polyplax serrata with different host specificities.</title>
        <authorList>
            <person name="Martinu J."/>
            <person name="Tarabai H."/>
            <person name="Stefka J."/>
            <person name="Hypsa V."/>
        </authorList>
    </citation>
    <scope>NUCLEOTIDE SEQUENCE [LARGE SCALE GENOMIC DNA]</scope>
    <source>
        <strain evidence="3">98ZLc_SE</strain>
    </source>
</reference>
<evidence type="ECO:0000256" key="1">
    <source>
        <dbReference type="ARBA" id="ARBA00022468"/>
    </source>
</evidence>
<proteinExistence type="predicted"/>
<name>A0ABR1BBX2_POLSC</name>
<dbReference type="InterPro" id="IPR000195">
    <property type="entry name" value="Rab-GAP-TBC_dom"/>
</dbReference>
<keyword evidence="1" id="KW-0343">GTPase activation</keyword>